<dbReference type="STRING" id="225164.V4CAC0"/>
<dbReference type="OMA" id="PARTNHE"/>
<organism evidence="3 4">
    <name type="scientific">Lottia gigantea</name>
    <name type="common">Giant owl limpet</name>
    <dbReference type="NCBI Taxonomy" id="225164"/>
    <lineage>
        <taxon>Eukaryota</taxon>
        <taxon>Metazoa</taxon>
        <taxon>Spiralia</taxon>
        <taxon>Lophotrochozoa</taxon>
        <taxon>Mollusca</taxon>
        <taxon>Gastropoda</taxon>
        <taxon>Patellogastropoda</taxon>
        <taxon>Lottioidea</taxon>
        <taxon>Lottiidae</taxon>
        <taxon>Lottia</taxon>
    </lineage>
</organism>
<reference evidence="3 4" key="1">
    <citation type="journal article" date="2013" name="Nature">
        <title>Insights into bilaterian evolution from three spiralian genomes.</title>
        <authorList>
            <person name="Simakov O."/>
            <person name="Marletaz F."/>
            <person name="Cho S.J."/>
            <person name="Edsinger-Gonzales E."/>
            <person name="Havlak P."/>
            <person name="Hellsten U."/>
            <person name="Kuo D.H."/>
            <person name="Larsson T."/>
            <person name="Lv J."/>
            <person name="Arendt D."/>
            <person name="Savage R."/>
            <person name="Osoegawa K."/>
            <person name="de Jong P."/>
            <person name="Grimwood J."/>
            <person name="Chapman J.A."/>
            <person name="Shapiro H."/>
            <person name="Aerts A."/>
            <person name="Otillar R.P."/>
            <person name="Terry A.Y."/>
            <person name="Boore J.L."/>
            <person name="Grigoriev I.V."/>
            <person name="Lindberg D.R."/>
            <person name="Seaver E.C."/>
            <person name="Weisblat D.A."/>
            <person name="Putnam N.H."/>
            <person name="Rokhsar D.S."/>
        </authorList>
    </citation>
    <scope>NUCLEOTIDE SEQUENCE [LARGE SCALE GENOMIC DNA]</scope>
</reference>
<dbReference type="GeneID" id="20231034"/>
<dbReference type="HOGENOM" id="CLU_163743_0_0_1"/>
<dbReference type="AlphaFoldDB" id="V4CAC0"/>
<dbReference type="Proteomes" id="UP000030746">
    <property type="component" value="Unassembled WGS sequence"/>
</dbReference>
<dbReference type="KEGG" id="lgi:LOTGIDRAFT_113995"/>
<protein>
    <recommendedName>
        <fullName evidence="2">CRAL-TRIO domain-containing protein</fullName>
    </recommendedName>
</protein>
<keyword evidence="1" id="KW-0344">Guanine-nucleotide releasing factor</keyword>
<evidence type="ECO:0000313" key="3">
    <source>
        <dbReference type="EMBL" id="ESO98749.1"/>
    </source>
</evidence>
<dbReference type="OrthoDB" id="10004999at2759"/>
<dbReference type="InterPro" id="IPR001251">
    <property type="entry name" value="CRAL-TRIO_dom"/>
</dbReference>
<evidence type="ECO:0000259" key="2">
    <source>
        <dbReference type="Pfam" id="PF13716"/>
    </source>
</evidence>
<evidence type="ECO:0000313" key="4">
    <source>
        <dbReference type="Proteomes" id="UP000030746"/>
    </source>
</evidence>
<evidence type="ECO:0000256" key="1">
    <source>
        <dbReference type="ARBA" id="ARBA00022658"/>
    </source>
</evidence>
<dbReference type="GO" id="GO:0005085">
    <property type="term" value="F:guanyl-nucleotide exchange factor activity"/>
    <property type="evidence" value="ECO:0007669"/>
    <property type="project" value="UniProtKB-KW"/>
</dbReference>
<dbReference type="RefSeq" id="XP_009050386.1">
    <property type="nucleotide sequence ID" value="XM_009052138.1"/>
</dbReference>
<sequence length="123" mass="14139">MLSCTHVLYYYISGGKAKNGAPILIFADRPNEPEVPDEEYKKLITYLCSITLRAEKETGFVVVIDRRNDGWGAVRSILLKISGFFPCHVQVAFLLQPKGFFQRAFADFRSKFVKEELEFKVRL</sequence>
<dbReference type="EMBL" id="KB201205">
    <property type="protein sequence ID" value="ESO98749.1"/>
    <property type="molecule type" value="Genomic_DNA"/>
</dbReference>
<accession>V4CAC0</accession>
<feature type="domain" description="CRAL-TRIO" evidence="2">
    <location>
        <begin position="23"/>
        <end position="122"/>
    </location>
</feature>
<gene>
    <name evidence="3" type="ORF">LOTGIDRAFT_113995</name>
</gene>
<dbReference type="Pfam" id="PF13716">
    <property type="entry name" value="CRAL_TRIO_2"/>
    <property type="match status" value="1"/>
</dbReference>
<dbReference type="PANTHER" id="PTHR22826">
    <property type="entry name" value="RHO GUANINE EXCHANGE FACTOR-RELATED"/>
    <property type="match status" value="1"/>
</dbReference>
<dbReference type="CTD" id="20231034"/>
<keyword evidence="4" id="KW-1185">Reference proteome</keyword>
<name>V4CAC0_LOTGI</name>
<proteinExistence type="predicted"/>
<dbReference type="InterPro" id="IPR051336">
    <property type="entry name" value="RhoGEF_Guanine_NuclExch_SF"/>
</dbReference>
<dbReference type="GO" id="GO:0005737">
    <property type="term" value="C:cytoplasm"/>
    <property type="evidence" value="ECO:0007669"/>
    <property type="project" value="TreeGrafter"/>
</dbReference>
<dbReference type="PANTHER" id="PTHR22826:SF211">
    <property type="entry name" value="LD43457P"/>
    <property type="match status" value="1"/>
</dbReference>